<keyword evidence="8 14" id="KW-0418">Kinase</keyword>
<evidence type="ECO:0000256" key="9">
    <source>
        <dbReference type="ARBA" id="ARBA00022798"/>
    </source>
</evidence>
<reference evidence="17 18" key="1">
    <citation type="journal article" date="2015" name="Nat. Commun.">
        <title>Lucilia cuprina genome unlocks parasitic fly biology to underpin future interventions.</title>
        <authorList>
            <person name="Anstead C.A."/>
            <person name="Korhonen P.K."/>
            <person name="Young N.D."/>
            <person name="Hall R.S."/>
            <person name="Jex A.R."/>
            <person name="Murali S.C."/>
            <person name="Hughes D.S."/>
            <person name="Lee S.F."/>
            <person name="Perry T."/>
            <person name="Stroehlein A.J."/>
            <person name="Ansell B.R."/>
            <person name="Breugelmans B."/>
            <person name="Hofmann A."/>
            <person name="Qu J."/>
            <person name="Dugan S."/>
            <person name="Lee S.L."/>
            <person name="Chao H."/>
            <person name="Dinh H."/>
            <person name="Han Y."/>
            <person name="Doddapaneni H.V."/>
            <person name="Worley K.C."/>
            <person name="Muzny D.M."/>
            <person name="Ioannidis P."/>
            <person name="Waterhouse R.M."/>
            <person name="Zdobnov E.M."/>
            <person name="James P.J."/>
            <person name="Bagnall N.H."/>
            <person name="Kotze A.C."/>
            <person name="Gibbs R.A."/>
            <person name="Richards S."/>
            <person name="Batterham P."/>
            <person name="Gasser R.B."/>
        </authorList>
    </citation>
    <scope>NUCLEOTIDE SEQUENCE [LARGE SCALE GENOMIC DNA]</scope>
    <source>
        <strain evidence="17 18">LS</strain>
        <tissue evidence="17">Full body</tissue>
    </source>
</reference>
<dbReference type="GO" id="GO:0004370">
    <property type="term" value="F:glycerol kinase activity"/>
    <property type="evidence" value="ECO:0007669"/>
    <property type="project" value="UniProtKB-EC"/>
</dbReference>
<dbReference type="GO" id="GO:0006641">
    <property type="term" value="P:triglyceride metabolic process"/>
    <property type="evidence" value="ECO:0007669"/>
    <property type="project" value="TreeGrafter"/>
</dbReference>
<keyword evidence="7" id="KW-0547">Nucleotide-binding</keyword>
<evidence type="ECO:0000256" key="12">
    <source>
        <dbReference type="ARBA" id="ARBA00045165"/>
    </source>
</evidence>
<dbReference type="Gene3D" id="3.30.420.40">
    <property type="match status" value="2"/>
</dbReference>
<evidence type="ECO:0000256" key="5">
    <source>
        <dbReference type="ARBA" id="ARBA00022490"/>
    </source>
</evidence>
<dbReference type="OMA" id="TFLTWNH"/>
<dbReference type="PANTHER" id="PTHR10196:SF68">
    <property type="entry name" value="GLYCEROL KINASE 5-RELATED"/>
    <property type="match status" value="1"/>
</dbReference>
<evidence type="ECO:0000256" key="3">
    <source>
        <dbReference type="ARBA" id="ARBA00009156"/>
    </source>
</evidence>
<evidence type="ECO:0000313" key="17">
    <source>
        <dbReference type="EMBL" id="KNC33275.1"/>
    </source>
</evidence>
<evidence type="ECO:0000256" key="13">
    <source>
        <dbReference type="ARBA" id="ARBA00047192"/>
    </source>
</evidence>
<evidence type="ECO:0000256" key="11">
    <source>
        <dbReference type="ARBA" id="ARBA00033026"/>
    </source>
</evidence>
<keyword evidence="5" id="KW-0963">Cytoplasm</keyword>
<keyword evidence="9" id="KW-0319">Glycerol metabolism</keyword>
<dbReference type="InterPro" id="IPR000577">
    <property type="entry name" value="Carb_kinase_FGGY"/>
</dbReference>
<keyword evidence="6 14" id="KW-0808">Transferase</keyword>
<dbReference type="InterPro" id="IPR018484">
    <property type="entry name" value="FGGY_N"/>
</dbReference>
<comment type="similarity">
    <text evidence="3 14">Belongs to the FGGY kinase family.</text>
</comment>
<feature type="domain" description="Carbohydrate kinase FGGY C-terminal" evidence="16">
    <location>
        <begin position="287"/>
        <end position="472"/>
    </location>
</feature>
<dbReference type="FunFam" id="3.30.420.40:FF:000102">
    <property type="entry name" value="Putative glycerol kinase 5"/>
    <property type="match status" value="1"/>
</dbReference>
<evidence type="ECO:0000256" key="10">
    <source>
        <dbReference type="ARBA" id="ARBA00022840"/>
    </source>
</evidence>
<dbReference type="AlphaFoldDB" id="A0A0L0CLV4"/>
<dbReference type="Pfam" id="PF02782">
    <property type="entry name" value="FGGY_C"/>
    <property type="match status" value="1"/>
</dbReference>
<evidence type="ECO:0000256" key="7">
    <source>
        <dbReference type="ARBA" id="ARBA00022741"/>
    </source>
</evidence>
<dbReference type="InterPro" id="IPR043129">
    <property type="entry name" value="ATPase_NBD"/>
</dbReference>
<dbReference type="EMBL" id="JRES01000206">
    <property type="protein sequence ID" value="KNC33275.1"/>
    <property type="molecule type" value="Genomic_DNA"/>
</dbReference>
<dbReference type="PROSITE" id="PS00445">
    <property type="entry name" value="FGGY_KINASES_2"/>
    <property type="match status" value="1"/>
</dbReference>
<evidence type="ECO:0000259" key="15">
    <source>
        <dbReference type="Pfam" id="PF00370"/>
    </source>
</evidence>
<evidence type="ECO:0000256" key="14">
    <source>
        <dbReference type="RuleBase" id="RU003733"/>
    </source>
</evidence>
<dbReference type="GO" id="GO:0005524">
    <property type="term" value="F:ATP binding"/>
    <property type="evidence" value="ECO:0007669"/>
    <property type="project" value="UniProtKB-KW"/>
</dbReference>
<dbReference type="GO" id="GO:0046167">
    <property type="term" value="P:glycerol-3-phosphate biosynthetic process"/>
    <property type="evidence" value="ECO:0007669"/>
    <property type="project" value="TreeGrafter"/>
</dbReference>
<dbReference type="STRING" id="7375.A0A0L0CLV4"/>
<sequence>MHYIAALDVGTTTVRCFVLNEKCEIRGSAVEAVELLNPKPGYFEIEPEGLWRKIVRVIKTAVQNAQISPSQITCLGISSQRCTFLTWNHLTQEYFHNFITWKDLRSDGLVDKWNNSFTLKTINSLAYALYLLTRSNRFLAGSVLKMMNGQVTLRLLYEIKNNLKLKEALKTKSARIELLDSWILYKLKSGNGENPNVEHITDITSCTATGLFDPFLLDWSPMMKFVFGIDSSLLPKIVNNSYKHFGHINPVDFGPEWQNCQIPITSSISDQAAAIFGSQCYTKGDVKITIGTGAFLDLITGNKCHASLKGMYPLVAWQFDDTTFCVEGAAHDMGTIIAWGQNCGLYADPAETSSIAESITDTNGVYFVPAFSGLGAPINDHKAASGFIGITPSTTKAHLIRALLESIVFRLVQLCRTAEEETGQKLKILKVDGGVSRNNFVCQFLADASGIHVERARNPESSIMGATYAAGINFGLWKTFNDISKFRDIERIFEPNREKYHEICERMNSWLKAIERFGHWYC</sequence>
<dbReference type="GO" id="GO:0005739">
    <property type="term" value="C:mitochondrion"/>
    <property type="evidence" value="ECO:0007669"/>
    <property type="project" value="TreeGrafter"/>
</dbReference>
<evidence type="ECO:0000313" key="18">
    <source>
        <dbReference type="Proteomes" id="UP000037069"/>
    </source>
</evidence>
<dbReference type="PIRSF" id="PIRSF000538">
    <property type="entry name" value="GlpK"/>
    <property type="match status" value="1"/>
</dbReference>
<keyword evidence="18" id="KW-1185">Reference proteome</keyword>
<evidence type="ECO:0000256" key="2">
    <source>
        <dbReference type="ARBA" id="ARBA00005190"/>
    </source>
</evidence>
<protein>
    <recommendedName>
        <fullName evidence="13">Glycerol kinase 5</fullName>
        <ecNumber evidence="4">2.7.1.30</ecNumber>
    </recommendedName>
    <alternativeName>
        <fullName evidence="11">ATP:glycerol 3-phosphotransferase 5</fullName>
    </alternativeName>
</protein>
<accession>A0A0L0CLV4</accession>
<dbReference type="SUPFAM" id="SSF53067">
    <property type="entry name" value="Actin-like ATPase domain"/>
    <property type="match status" value="2"/>
</dbReference>
<organism evidence="17 18">
    <name type="scientific">Lucilia cuprina</name>
    <name type="common">Green bottle fly</name>
    <name type="synonym">Australian sheep blowfly</name>
    <dbReference type="NCBI Taxonomy" id="7375"/>
    <lineage>
        <taxon>Eukaryota</taxon>
        <taxon>Metazoa</taxon>
        <taxon>Ecdysozoa</taxon>
        <taxon>Arthropoda</taxon>
        <taxon>Hexapoda</taxon>
        <taxon>Insecta</taxon>
        <taxon>Pterygota</taxon>
        <taxon>Neoptera</taxon>
        <taxon>Endopterygota</taxon>
        <taxon>Diptera</taxon>
        <taxon>Brachycera</taxon>
        <taxon>Muscomorpha</taxon>
        <taxon>Oestroidea</taxon>
        <taxon>Calliphoridae</taxon>
        <taxon>Luciliinae</taxon>
        <taxon>Lucilia</taxon>
    </lineage>
</organism>
<name>A0A0L0CLV4_LUCCU</name>
<dbReference type="Pfam" id="PF00370">
    <property type="entry name" value="FGGY_N"/>
    <property type="match status" value="1"/>
</dbReference>
<dbReference type="CDD" id="cd07793">
    <property type="entry name" value="ASKHA_NBD_FGGY_GK5-like"/>
    <property type="match status" value="1"/>
</dbReference>
<keyword evidence="10" id="KW-0067">ATP-binding</keyword>
<gene>
    <name evidence="17" type="ORF">FF38_07513</name>
</gene>
<dbReference type="InterPro" id="IPR037444">
    <property type="entry name" value="GK5"/>
</dbReference>
<comment type="pathway">
    <text evidence="2">Polyol metabolism; glycerol degradation via glycerol kinase pathway; sn-glycerol 3-phosphate from glycerol: step 1/1.</text>
</comment>
<comment type="caution">
    <text evidence="17">The sequence shown here is derived from an EMBL/GenBank/DDBJ whole genome shotgun (WGS) entry which is preliminary data.</text>
</comment>
<dbReference type="GO" id="GO:0019563">
    <property type="term" value="P:glycerol catabolic process"/>
    <property type="evidence" value="ECO:0007669"/>
    <property type="project" value="UniProtKB-UniPathway"/>
</dbReference>
<dbReference type="Proteomes" id="UP000037069">
    <property type="component" value="Unassembled WGS sequence"/>
</dbReference>
<evidence type="ECO:0000256" key="8">
    <source>
        <dbReference type="ARBA" id="ARBA00022777"/>
    </source>
</evidence>
<feature type="domain" description="Carbohydrate kinase FGGY N-terminal" evidence="15">
    <location>
        <begin position="3"/>
        <end position="277"/>
    </location>
</feature>
<dbReference type="OrthoDB" id="6278781at2759"/>
<dbReference type="UniPathway" id="UPA00618">
    <property type="reaction ID" value="UER00672"/>
</dbReference>
<evidence type="ECO:0000259" key="16">
    <source>
        <dbReference type="Pfam" id="PF02782"/>
    </source>
</evidence>
<evidence type="ECO:0000256" key="1">
    <source>
        <dbReference type="ARBA" id="ARBA00004496"/>
    </source>
</evidence>
<dbReference type="PANTHER" id="PTHR10196">
    <property type="entry name" value="SUGAR KINASE"/>
    <property type="match status" value="1"/>
</dbReference>
<dbReference type="InterPro" id="IPR018485">
    <property type="entry name" value="FGGY_C"/>
</dbReference>
<dbReference type="FunFam" id="3.30.420.40:FF:000104">
    <property type="entry name" value="putative glycerol kinase 5"/>
    <property type="match status" value="1"/>
</dbReference>
<evidence type="ECO:0000256" key="6">
    <source>
        <dbReference type="ARBA" id="ARBA00022679"/>
    </source>
</evidence>
<dbReference type="EC" id="2.7.1.30" evidence="4"/>
<comment type="function">
    <text evidence="12">Skin-specific kinase that plays a key role in glycerol metabolism, catalyzing its phosphorylation to produce sn-glycerol 3-phosphate. Involved in skin-specific regulation of sterol regulatory element-binding protein (SREBP) processing and lipid biosynthesis.</text>
</comment>
<comment type="subcellular location">
    <subcellularLocation>
        <location evidence="1">Cytoplasm</location>
    </subcellularLocation>
</comment>
<dbReference type="InterPro" id="IPR018483">
    <property type="entry name" value="Carb_kinase_FGGY_CS"/>
</dbReference>
<proteinExistence type="inferred from homology"/>
<evidence type="ECO:0000256" key="4">
    <source>
        <dbReference type="ARBA" id="ARBA00012099"/>
    </source>
</evidence>